<accession>A0AAX2JC47</accession>
<dbReference type="PROSITE" id="PS50943">
    <property type="entry name" value="HTH_CROC1"/>
    <property type="match status" value="1"/>
</dbReference>
<name>A0AAX2JC47_9FUSO</name>
<dbReference type="PANTHER" id="PTHR40661:SF3">
    <property type="entry name" value="FELS-1 PROPHAGE TRANSCRIPTIONAL REGULATOR"/>
    <property type="match status" value="1"/>
</dbReference>
<dbReference type="GO" id="GO:0003677">
    <property type="term" value="F:DNA binding"/>
    <property type="evidence" value="ECO:0007669"/>
    <property type="project" value="UniProtKB-KW"/>
</dbReference>
<dbReference type="GO" id="GO:0004252">
    <property type="term" value="F:serine-type endopeptidase activity"/>
    <property type="evidence" value="ECO:0007669"/>
    <property type="project" value="UniProtKB-EC"/>
</dbReference>
<protein>
    <submittedName>
        <fullName evidence="5">LexA repressor</fullName>
        <ecNumber evidence="5">3.4.21.88</ecNumber>
    </submittedName>
</protein>
<dbReference type="InterPro" id="IPR015927">
    <property type="entry name" value="Peptidase_S24_S26A/B/C"/>
</dbReference>
<dbReference type="PANTHER" id="PTHR40661">
    <property type="match status" value="1"/>
</dbReference>
<evidence type="ECO:0000259" key="4">
    <source>
        <dbReference type="PROSITE" id="PS50943"/>
    </source>
</evidence>
<evidence type="ECO:0000256" key="1">
    <source>
        <dbReference type="ARBA" id="ARBA00023015"/>
    </source>
</evidence>
<dbReference type="GeneID" id="78456291"/>
<keyword evidence="2" id="KW-0238">DNA-binding</keyword>
<feature type="domain" description="HTH cro/C1-type" evidence="4">
    <location>
        <begin position="21"/>
        <end position="76"/>
    </location>
</feature>
<keyword evidence="5" id="KW-0378">Hydrolase</keyword>
<dbReference type="KEGG" id="ful:C4N20_15795"/>
<reference evidence="5 6" key="1">
    <citation type="submission" date="2018-06" db="EMBL/GenBank/DDBJ databases">
        <authorList>
            <consortium name="Pathogen Informatics"/>
            <person name="Doyle S."/>
        </authorList>
    </citation>
    <scope>NUCLEOTIDE SEQUENCE [LARGE SCALE GENOMIC DNA]</scope>
    <source>
        <strain evidence="5 6">NCTC12112</strain>
    </source>
</reference>
<evidence type="ECO:0000313" key="5">
    <source>
        <dbReference type="EMBL" id="SQJ03977.1"/>
    </source>
</evidence>
<dbReference type="InterPro" id="IPR039418">
    <property type="entry name" value="LexA-like"/>
</dbReference>
<sequence>MTENVSVEIKEELRKKLGDYIEELRNKKNYGFNQLAMKSGVNVRSLNEIINGKAKKVNPFHLKKLAKALNVDYKEFYKIVGYLDEDEKIVPNAEIAFNFKRVPVYENISAGYGAAESDILDYISLPNYQGTFTGDIFAVQVHGDSMENTIEDKSIVFIKKDAEIQNKKIGAFIVNNNAYLKRYFEDEHGVFLRSDNREYRDIEIKAGDDFIVVGKYIGSFIREE</sequence>
<evidence type="ECO:0000256" key="2">
    <source>
        <dbReference type="ARBA" id="ARBA00023125"/>
    </source>
</evidence>
<dbReference type="Proteomes" id="UP000249008">
    <property type="component" value="Chromosome 1"/>
</dbReference>
<dbReference type="SUPFAM" id="SSF51306">
    <property type="entry name" value="LexA/Signal peptidase"/>
    <property type="match status" value="1"/>
</dbReference>
<dbReference type="InterPro" id="IPR001387">
    <property type="entry name" value="Cro/C1-type_HTH"/>
</dbReference>
<proteinExistence type="predicted"/>
<evidence type="ECO:0000256" key="3">
    <source>
        <dbReference type="ARBA" id="ARBA00023163"/>
    </source>
</evidence>
<dbReference type="Gene3D" id="1.10.260.40">
    <property type="entry name" value="lambda repressor-like DNA-binding domains"/>
    <property type="match status" value="1"/>
</dbReference>
<dbReference type="InterPro" id="IPR036286">
    <property type="entry name" value="LexA/Signal_pep-like_sf"/>
</dbReference>
<gene>
    <name evidence="5" type="primary">lexA_2</name>
    <name evidence="5" type="ORF">NCTC12112_01740</name>
</gene>
<dbReference type="CDD" id="cd06529">
    <property type="entry name" value="S24_LexA-like"/>
    <property type="match status" value="1"/>
</dbReference>
<keyword evidence="1" id="KW-0805">Transcription regulation</keyword>
<organism evidence="5 6">
    <name type="scientific">Fusobacterium ulcerans</name>
    <dbReference type="NCBI Taxonomy" id="861"/>
    <lineage>
        <taxon>Bacteria</taxon>
        <taxon>Fusobacteriati</taxon>
        <taxon>Fusobacteriota</taxon>
        <taxon>Fusobacteriia</taxon>
        <taxon>Fusobacteriales</taxon>
        <taxon>Fusobacteriaceae</taxon>
        <taxon>Fusobacterium</taxon>
    </lineage>
</organism>
<dbReference type="Pfam" id="PF00717">
    <property type="entry name" value="Peptidase_S24"/>
    <property type="match status" value="1"/>
</dbReference>
<dbReference type="Pfam" id="PF01381">
    <property type="entry name" value="HTH_3"/>
    <property type="match status" value="1"/>
</dbReference>
<dbReference type="SMART" id="SM00530">
    <property type="entry name" value="HTH_XRE"/>
    <property type="match status" value="1"/>
</dbReference>
<dbReference type="EMBL" id="LS483487">
    <property type="protein sequence ID" value="SQJ03977.1"/>
    <property type="molecule type" value="Genomic_DNA"/>
</dbReference>
<dbReference type="RefSeq" id="WP_005980080.1">
    <property type="nucleotide sequence ID" value="NZ_CABKNW010000004.1"/>
</dbReference>
<dbReference type="SUPFAM" id="SSF47413">
    <property type="entry name" value="lambda repressor-like DNA-binding domains"/>
    <property type="match status" value="1"/>
</dbReference>
<dbReference type="EC" id="3.4.21.88" evidence="5"/>
<dbReference type="InterPro" id="IPR010982">
    <property type="entry name" value="Lambda_DNA-bd_dom_sf"/>
</dbReference>
<dbReference type="Gene3D" id="2.10.109.10">
    <property type="entry name" value="Umud Fragment, subunit A"/>
    <property type="match status" value="1"/>
</dbReference>
<evidence type="ECO:0000313" key="6">
    <source>
        <dbReference type="Proteomes" id="UP000249008"/>
    </source>
</evidence>
<dbReference type="CDD" id="cd00093">
    <property type="entry name" value="HTH_XRE"/>
    <property type="match status" value="1"/>
</dbReference>
<keyword evidence="3" id="KW-0804">Transcription</keyword>
<dbReference type="AlphaFoldDB" id="A0AAX2JC47"/>